<dbReference type="AlphaFoldDB" id="A0A0J6Y998"/>
<evidence type="ECO:0000313" key="5">
    <source>
        <dbReference type="Proteomes" id="UP000294952"/>
    </source>
</evidence>
<gene>
    <name evidence="3" type="ORF">EUA04_01385</name>
    <name evidence="2" type="ORF">MOBUDSM44075_04942</name>
</gene>
<evidence type="ECO:0000256" key="1">
    <source>
        <dbReference type="SAM" id="SignalP"/>
    </source>
</evidence>
<dbReference type="Proteomes" id="UP000294952">
    <property type="component" value="Unassembled WGS sequence"/>
</dbReference>
<comment type="caution">
    <text evidence="2">The sequence shown here is derived from an EMBL/GenBank/DDBJ whole genome shotgun (WGS) entry which is preliminary data.</text>
</comment>
<sequence precursor="true">MRRIWRVARIALCLSGIGVALSAPVAAQPSDNPCTLAASFLCRFVPIAPDLDGDVDLTKDQPAAALAPETAPPADPCVTGCI</sequence>
<dbReference type="Proteomes" id="UP000036313">
    <property type="component" value="Unassembled WGS sequence"/>
</dbReference>
<feature type="chain" id="PRO_5038291353" evidence="1">
    <location>
        <begin position="23"/>
        <end position="82"/>
    </location>
</feature>
<dbReference type="RefSeq" id="WP_048424969.1">
    <property type="nucleotide sequence ID" value="NZ_JYNU01000057.1"/>
</dbReference>
<dbReference type="EMBL" id="SDLP01000001">
    <property type="protein sequence ID" value="TDL11683.1"/>
    <property type="molecule type" value="Genomic_DNA"/>
</dbReference>
<accession>A0A0J6Y998</accession>
<dbReference type="PATRIC" id="fig|1807.14.peg.4979"/>
<evidence type="ECO:0000313" key="4">
    <source>
        <dbReference type="Proteomes" id="UP000036313"/>
    </source>
</evidence>
<organism evidence="2 4">
    <name type="scientific">Mycolicibacterium obuense</name>
    <dbReference type="NCBI Taxonomy" id="1807"/>
    <lineage>
        <taxon>Bacteria</taxon>
        <taxon>Bacillati</taxon>
        <taxon>Actinomycetota</taxon>
        <taxon>Actinomycetes</taxon>
        <taxon>Mycobacteriales</taxon>
        <taxon>Mycobacteriaceae</taxon>
        <taxon>Mycolicibacterium</taxon>
    </lineage>
</organism>
<name>A0A0J6Y998_9MYCO</name>
<evidence type="ECO:0000313" key="2">
    <source>
        <dbReference type="EMBL" id="KMO69516.1"/>
    </source>
</evidence>
<protein>
    <submittedName>
        <fullName evidence="3">Fibronectin-binding protein</fullName>
    </submittedName>
</protein>
<feature type="signal peptide" evidence="1">
    <location>
        <begin position="1"/>
        <end position="22"/>
    </location>
</feature>
<dbReference type="EMBL" id="JYNU01000057">
    <property type="protein sequence ID" value="KMO69516.1"/>
    <property type="molecule type" value="Genomic_DNA"/>
</dbReference>
<reference evidence="3 5" key="2">
    <citation type="submission" date="2019-01" db="EMBL/GenBank/DDBJ databases">
        <title>High-quality-draft genome sequences of five non-tuberculosis mycobacteriaceae isolated from a nosocomial environment.</title>
        <authorList>
            <person name="Tiago I."/>
            <person name="Alarico S."/>
            <person name="Pereira S.G."/>
            <person name="Coelho C."/>
            <person name="Maranha A."/>
            <person name="Empadinhas N."/>
        </authorList>
    </citation>
    <scope>NUCLEOTIDE SEQUENCE [LARGE SCALE GENOMIC DNA]</scope>
    <source>
        <strain evidence="3 5">22DIII</strain>
    </source>
</reference>
<reference evidence="2 4" key="1">
    <citation type="journal article" date="2015" name="Genome Biol. Evol.">
        <title>Characterization of Three Mycobacterium spp. with Potential Use in Bioremediation by Genome Sequencing and Comparative Genomics.</title>
        <authorList>
            <person name="Das S."/>
            <person name="Pettersson B.M."/>
            <person name="Behra P.R."/>
            <person name="Ramesh M."/>
            <person name="Dasgupta S."/>
            <person name="Bhattacharya A."/>
            <person name="Kirsebom L.A."/>
        </authorList>
    </citation>
    <scope>NUCLEOTIDE SEQUENCE [LARGE SCALE GENOMIC DNA]</scope>
    <source>
        <strain evidence="2 4">DSM 44075</strain>
    </source>
</reference>
<keyword evidence="1" id="KW-0732">Signal</keyword>
<evidence type="ECO:0000313" key="3">
    <source>
        <dbReference type="EMBL" id="TDL11683.1"/>
    </source>
</evidence>
<proteinExistence type="predicted"/>